<evidence type="ECO:0000313" key="1">
    <source>
        <dbReference type="EMBL" id="PXA63976.1"/>
    </source>
</evidence>
<dbReference type="Proteomes" id="UP000246303">
    <property type="component" value="Unassembled WGS sequence"/>
</dbReference>
<keyword evidence="2" id="KW-1185">Reference proteome</keyword>
<reference evidence="1 2" key="1">
    <citation type="submission" date="2018-05" db="EMBL/GenBank/DDBJ databases">
        <title>Genetic diversity of glacier-inhabiting Cryobacterium bacteria in China and description of Cryobacterium mengkeensis sp. nov. and Arthrobacter glacialis sp. nov.</title>
        <authorList>
            <person name="Liu Q."/>
            <person name="Xin Y.-H."/>
        </authorList>
    </citation>
    <scope>NUCLEOTIDE SEQUENCE [LARGE SCALE GENOMIC DNA]</scope>
    <source>
        <strain evidence="1 2">GP3</strain>
    </source>
</reference>
<name>A0A2V3DNI4_9MICC</name>
<evidence type="ECO:0000313" key="2">
    <source>
        <dbReference type="Proteomes" id="UP000246303"/>
    </source>
</evidence>
<gene>
    <name evidence="1" type="ORF">CVS29_17525</name>
</gene>
<dbReference type="AlphaFoldDB" id="A0A2V3DNI4"/>
<dbReference type="EMBL" id="QHLZ01000018">
    <property type="protein sequence ID" value="PXA63976.1"/>
    <property type="molecule type" value="Genomic_DNA"/>
</dbReference>
<dbReference type="OrthoDB" id="4539099at2"/>
<protein>
    <submittedName>
        <fullName evidence="1">Uncharacterized protein</fullName>
    </submittedName>
</protein>
<comment type="caution">
    <text evidence="1">The sequence shown here is derived from an EMBL/GenBank/DDBJ whole genome shotgun (WGS) entry which is preliminary data.</text>
</comment>
<organism evidence="1 2">
    <name type="scientific">Arthrobacter psychrochitiniphilus</name>
    <dbReference type="NCBI Taxonomy" id="291045"/>
    <lineage>
        <taxon>Bacteria</taxon>
        <taxon>Bacillati</taxon>
        <taxon>Actinomycetota</taxon>
        <taxon>Actinomycetes</taxon>
        <taxon>Micrococcales</taxon>
        <taxon>Micrococcaceae</taxon>
        <taxon>Arthrobacter</taxon>
    </lineage>
</organism>
<accession>A0A2V3DNI4</accession>
<sequence>MSKDHSGSVSTAEIIGTVASLITIALTFAPGPIQDFMLKHSLVGWLLFAVAILASSKYIAIRTRSIKKNLETDWGGKVETLSSHWHKQEATLTERWNAKIDAISRQDWILDLPLLSDRMTHWELESSTYIYLSENVTHTQLPMQLVKELEDSIASWNRDSREFANPVVISAWEQLEKSANAYERKIDEFMWQKGNKEYLEVPREWNFEDNPRYRKAFVELADCRNSFIRSLGGVHKVQHSLSSKLLRE</sequence>
<proteinExistence type="predicted"/>
<dbReference type="RefSeq" id="WP_110107858.1">
    <property type="nucleotide sequence ID" value="NZ_JACBZZ010000001.1"/>
</dbReference>